<name>A0ABN4LTW1_9ALTE</name>
<reference evidence="1 2" key="1">
    <citation type="submission" date="2015-12" db="EMBL/GenBank/DDBJ databases">
        <title>Intraspecies pangenome expansion in the marine bacterium Alteromonas.</title>
        <authorList>
            <person name="Lopez-Perez M."/>
            <person name="Rodriguez-Valera F."/>
        </authorList>
    </citation>
    <scope>NUCLEOTIDE SEQUENCE [LARGE SCALE GENOMIC DNA]</scope>
    <source>
        <strain evidence="1 2">LMG 21861</strain>
    </source>
</reference>
<accession>A0ABN4LTW1</accession>
<proteinExistence type="predicted"/>
<dbReference type="RefSeq" id="WP_057789801.1">
    <property type="nucleotide sequence ID" value="NZ_CAXIBE010000124.1"/>
</dbReference>
<keyword evidence="2" id="KW-1185">Reference proteome</keyword>
<dbReference type="Proteomes" id="UP000056750">
    <property type="component" value="Chromosome"/>
</dbReference>
<gene>
    <name evidence="1" type="ORF">AVL57_16775</name>
</gene>
<sequence>MSLNIHEKCKERLVQVIADSLEKIDVKNKMFVERMSCVDLVSADSILPTSGRIKSTLQSAIGELPVFEFIYATLSRELTEKFGYDSDIPLSKLTEIDGYQDTADVARRLVDEFDSLPWQYIFSIELNSDIAKLFQEGLDNFDISESIAIRKSDDDFSLIYPPKSGIEKRDQSISGSGLGLFSLFTENTWNSKGAFLQIKSEGFVGQYGPDETHTQVIEKLKSFCGLGIALRLFKINAKYRSTPTKAKFFIHKLENENWVVQGKHELDYDISDTFHDLVIHDFDGVLDTQDKQASWVNRKLSDMNTVFSCEDKAKTQKLLLACQWLFESFSGKNELLSFVQTTVVIEILLGDKASSEQVGLGTLLRNRCAYLIGTSQSQRNEILDDFQKIYDVRSKIVHGGKSRLNYVERGLMDKLQWMCRRVIQEEVKLLCKDEQKEA</sequence>
<protein>
    <recommendedName>
        <fullName evidence="3">Apea-like HEPN domain-containing protein</fullName>
    </recommendedName>
</protein>
<organism evidence="1 2">
    <name type="scientific">Alteromonas stellipolaris</name>
    <dbReference type="NCBI Taxonomy" id="233316"/>
    <lineage>
        <taxon>Bacteria</taxon>
        <taxon>Pseudomonadati</taxon>
        <taxon>Pseudomonadota</taxon>
        <taxon>Gammaproteobacteria</taxon>
        <taxon>Alteromonadales</taxon>
        <taxon>Alteromonadaceae</taxon>
        <taxon>Alteromonas/Salinimonas group</taxon>
        <taxon>Alteromonas</taxon>
    </lineage>
</organism>
<evidence type="ECO:0000313" key="1">
    <source>
        <dbReference type="EMBL" id="AMJ75472.1"/>
    </source>
</evidence>
<evidence type="ECO:0000313" key="2">
    <source>
        <dbReference type="Proteomes" id="UP000056750"/>
    </source>
</evidence>
<evidence type="ECO:0008006" key="3">
    <source>
        <dbReference type="Google" id="ProtNLM"/>
    </source>
</evidence>
<dbReference type="EMBL" id="CP013926">
    <property type="protein sequence ID" value="AMJ75472.1"/>
    <property type="molecule type" value="Genomic_DNA"/>
</dbReference>